<keyword evidence="13" id="KW-1185">Reference proteome</keyword>
<dbReference type="InterPro" id="IPR005828">
    <property type="entry name" value="MFS_sugar_transport-like"/>
</dbReference>
<evidence type="ECO:0000256" key="8">
    <source>
        <dbReference type="ARBA" id="ARBA00043213"/>
    </source>
</evidence>
<feature type="transmembrane region" description="Helical" evidence="10">
    <location>
        <begin position="395"/>
        <end position="420"/>
    </location>
</feature>
<dbReference type="PROSITE" id="PS50850">
    <property type="entry name" value="MFS"/>
    <property type="match status" value="1"/>
</dbReference>
<feature type="transmembrane region" description="Helical" evidence="10">
    <location>
        <begin position="463"/>
        <end position="482"/>
    </location>
</feature>
<sequence>MGVLSLVEDRPTPKAVYNWRVYTCACIASFASCTIGYDSAFIGTTLSLPSFVDEFKFEDMSKDHLALVKANIVSVYQAGAFFGSLFAYVSSYFFGRRISLQLFSLIFIVGAGMMLGANGDRGLGLIIGGRVLAGVGVGGASNMTPIYISELAPPAVRGRLVGIYEAGWQIGGLVGFWINYGLDETMAPSHTQWLIPFAVQLIPAGLLLFGSVWIRESPRWLFQKGRREEAMKNLCWIRNLPADDLYMVEEVAYIDAQLEETRSSIGLGFWKPFQAVARSRKVQWRFFLGGMLFMWQNSSGINAINYYSPTVFKSIGLNGTNASFLTTGIFGVVKTVVTFLWLFFLVEQLGRRKLLMIGAIGGSGCMWFIGAYIKIAGVNSSSASSGADKGLSSGGIAAIFFFYLWTAFYTPSWNGVPWILNSEMFDGNTRSLGQASAAANNWFWNFIISRFTPQMFLAMDYGVYFFFASLMIFSAIFVYFLIPETKGVPLEAMDRLFEIKPTSKAHPTVIQELREQEESFRHDAVGAGLTTEKTKQEFLEKVDSNV</sequence>
<keyword evidence="6 10" id="KW-1133">Transmembrane helix</keyword>
<evidence type="ECO:0000256" key="7">
    <source>
        <dbReference type="ARBA" id="ARBA00023136"/>
    </source>
</evidence>
<dbReference type="PANTHER" id="PTHR48022">
    <property type="entry name" value="PLASTIDIC GLUCOSE TRANSPORTER 4"/>
    <property type="match status" value="1"/>
</dbReference>
<dbReference type="InterPro" id="IPR005829">
    <property type="entry name" value="Sugar_transporter_CS"/>
</dbReference>
<organism evidence="12 13">
    <name type="scientific">Diplodia intermedia</name>
    <dbReference type="NCBI Taxonomy" id="856260"/>
    <lineage>
        <taxon>Eukaryota</taxon>
        <taxon>Fungi</taxon>
        <taxon>Dikarya</taxon>
        <taxon>Ascomycota</taxon>
        <taxon>Pezizomycotina</taxon>
        <taxon>Dothideomycetes</taxon>
        <taxon>Dothideomycetes incertae sedis</taxon>
        <taxon>Botryosphaeriales</taxon>
        <taxon>Botryosphaeriaceae</taxon>
        <taxon>Diplodia</taxon>
    </lineage>
</organism>
<evidence type="ECO:0000256" key="2">
    <source>
        <dbReference type="ARBA" id="ARBA00010992"/>
    </source>
</evidence>
<feature type="transmembrane region" description="Helical" evidence="10">
    <location>
        <begin position="123"/>
        <end position="148"/>
    </location>
</feature>
<feature type="transmembrane region" description="Helical" evidence="10">
    <location>
        <begin position="286"/>
        <end position="304"/>
    </location>
</feature>
<name>A0ABR3TMT0_9PEZI</name>
<reference evidence="12 13" key="1">
    <citation type="journal article" date="2023" name="Plant Dis.">
        <title>First Report of Diplodia intermedia Causing Canker and Dieback Diseases on Apple Trees in Canada.</title>
        <authorList>
            <person name="Ellouze W."/>
            <person name="Ilyukhin E."/>
            <person name="Sulman M."/>
            <person name="Ali S."/>
        </authorList>
    </citation>
    <scope>NUCLEOTIDE SEQUENCE [LARGE SCALE GENOMIC DNA]</scope>
    <source>
        <strain evidence="12 13">M45-28</strain>
    </source>
</reference>
<proteinExistence type="inferred from homology"/>
<dbReference type="Gene3D" id="1.20.1250.20">
    <property type="entry name" value="MFS general substrate transporter like domains"/>
    <property type="match status" value="2"/>
</dbReference>
<keyword evidence="4 10" id="KW-0812">Transmembrane</keyword>
<dbReference type="InterPro" id="IPR020846">
    <property type="entry name" value="MFS_dom"/>
</dbReference>
<dbReference type="InterPro" id="IPR050360">
    <property type="entry name" value="MFS_Sugar_Transporters"/>
</dbReference>
<protein>
    <recommendedName>
        <fullName evidence="8">Quinate transporter</fullName>
    </recommendedName>
</protein>
<dbReference type="PROSITE" id="PS00217">
    <property type="entry name" value="SUGAR_TRANSPORT_2"/>
    <property type="match status" value="1"/>
</dbReference>
<evidence type="ECO:0000256" key="3">
    <source>
        <dbReference type="ARBA" id="ARBA00022448"/>
    </source>
</evidence>
<dbReference type="InterPro" id="IPR036259">
    <property type="entry name" value="MFS_trans_sf"/>
</dbReference>
<comment type="similarity">
    <text evidence="2 9">Belongs to the major facilitator superfamily. Sugar transporter (TC 2.A.1.1) family.</text>
</comment>
<feature type="transmembrane region" description="Helical" evidence="10">
    <location>
        <begin position="324"/>
        <end position="345"/>
    </location>
</feature>
<feature type="transmembrane region" description="Helical" evidence="10">
    <location>
        <begin position="21"/>
        <end position="46"/>
    </location>
</feature>
<feature type="transmembrane region" description="Helical" evidence="10">
    <location>
        <begin position="354"/>
        <end position="375"/>
    </location>
</feature>
<evidence type="ECO:0000313" key="12">
    <source>
        <dbReference type="EMBL" id="KAL1640746.1"/>
    </source>
</evidence>
<evidence type="ECO:0000313" key="13">
    <source>
        <dbReference type="Proteomes" id="UP001521184"/>
    </source>
</evidence>
<dbReference type="NCBIfam" id="TIGR00879">
    <property type="entry name" value="SP"/>
    <property type="match status" value="1"/>
</dbReference>
<evidence type="ECO:0000256" key="1">
    <source>
        <dbReference type="ARBA" id="ARBA00004141"/>
    </source>
</evidence>
<feature type="transmembrane region" description="Helical" evidence="10">
    <location>
        <begin position="160"/>
        <end position="181"/>
    </location>
</feature>
<dbReference type="Pfam" id="PF00083">
    <property type="entry name" value="Sugar_tr"/>
    <property type="match status" value="1"/>
</dbReference>
<evidence type="ECO:0000256" key="6">
    <source>
        <dbReference type="ARBA" id="ARBA00022989"/>
    </source>
</evidence>
<evidence type="ECO:0000259" key="11">
    <source>
        <dbReference type="PROSITE" id="PS50850"/>
    </source>
</evidence>
<comment type="subcellular location">
    <subcellularLocation>
        <location evidence="1">Membrane</location>
        <topology evidence="1">Multi-pass membrane protein</topology>
    </subcellularLocation>
</comment>
<evidence type="ECO:0000256" key="9">
    <source>
        <dbReference type="RuleBase" id="RU003346"/>
    </source>
</evidence>
<evidence type="ECO:0000256" key="10">
    <source>
        <dbReference type="SAM" id="Phobius"/>
    </source>
</evidence>
<keyword evidence="7 10" id="KW-0472">Membrane</keyword>
<comment type="caution">
    <text evidence="12">The sequence shown here is derived from an EMBL/GenBank/DDBJ whole genome shotgun (WGS) entry which is preliminary data.</text>
</comment>
<keyword evidence="3 9" id="KW-0813">Transport</keyword>
<dbReference type="CDD" id="cd17356">
    <property type="entry name" value="MFS_HXT"/>
    <property type="match status" value="1"/>
</dbReference>
<keyword evidence="5" id="KW-0672">Quinate metabolism</keyword>
<evidence type="ECO:0000256" key="4">
    <source>
        <dbReference type="ARBA" id="ARBA00022692"/>
    </source>
</evidence>
<feature type="transmembrane region" description="Helical" evidence="10">
    <location>
        <begin position="66"/>
        <end position="88"/>
    </location>
</feature>
<feature type="transmembrane region" description="Helical" evidence="10">
    <location>
        <begin position="193"/>
        <end position="214"/>
    </location>
</feature>
<dbReference type="PROSITE" id="PS00216">
    <property type="entry name" value="SUGAR_TRANSPORT_1"/>
    <property type="match status" value="1"/>
</dbReference>
<dbReference type="Proteomes" id="UP001521184">
    <property type="component" value="Unassembled WGS sequence"/>
</dbReference>
<gene>
    <name evidence="12" type="ORF">SLS58_006567</name>
</gene>
<feature type="transmembrane region" description="Helical" evidence="10">
    <location>
        <begin position="100"/>
        <end position="117"/>
    </location>
</feature>
<feature type="domain" description="Major facilitator superfamily (MFS) profile" evidence="11">
    <location>
        <begin position="24"/>
        <end position="486"/>
    </location>
</feature>
<evidence type="ECO:0000256" key="5">
    <source>
        <dbReference type="ARBA" id="ARBA00022911"/>
    </source>
</evidence>
<dbReference type="SUPFAM" id="SSF103473">
    <property type="entry name" value="MFS general substrate transporter"/>
    <property type="match status" value="1"/>
</dbReference>
<dbReference type="PANTHER" id="PTHR48022:SF34">
    <property type="entry name" value="MAJOR FACILITATOR SUPERFAMILY (MFS) PROFILE DOMAIN-CONTAINING PROTEIN-RELATED"/>
    <property type="match status" value="1"/>
</dbReference>
<accession>A0ABR3TMT0</accession>
<dbReference type="PRINTS" id="PR00171">
    <property type="entry name" value="SUGRTRNSPORT"/>
</dbReference>
<dbReference type="InterPro" id="IPR003663">
    <property type="entry name" value="Sugar/inositol_transpt"/>
</dbReference>
<dbReference type="EMBL" id="JAKEKT020000046">
    <property type="protein sequence ID" value="KAL1640746.1"/>
    <property type="molecule type" value="Genomic_DNA"/>
</dbReference>